<evidence type="ECO:0000256" key="4">
    <source>
        <dbReference type="ARBA" id="ARBA00022989"/>
    </source>
</evidence>
<dbReference type="InterPro" id="IPR032816">
    <property type="entry name" value="VTT_dom"/>
</dbReference>
<proteinExistence type="inferred from homology"/>
<comment type="caution">
    <text evidence="8">The sequence shown here is derived from an EMBL/GenBank/DDBJ whole genome shotgun (WGS) entry which is preliminary data.</text>
</comment>
<dbReference type="Pfam" id="PF09335">
    <property type="entry name" value="VTT_dom"/>
    <property type="match status" value="1"/>
</dbReference>
<protein>
    <recommendedName>
        <fullName evidence="6">TVP38/TMEM64 family membrane protein</fullName>
    </recommendedName>
</protein>
<keyword evidence="5 6" id="KW-0472">Membrane</keyword>
<evidence type="ECO:0000313" key="8">
    <source>
        <dbReference type="EMBL" id="KFA92870.1"/>
    </source>
</evidence>
<feature type="transmembrane region" description="Helical" evidence="6">
    <location>
        <begin position="23"/>
        <end position="42"/>
    </location>
</feature>
<feature type="transmembrane region" description="Helical" evidence="6">
    <location>
        <begin position="54"/>
        <end position="75"/>
    </location>
</feature>
<dbReference type="GO" id="GO:0005886">
    <property type="term" value="C:plasma membrane"/>
    <property type="evidence" value="ECO:0007669"/>
    <property type="project" value="UniProtKB-SubCell"/>
</dbReference>
<dbReference type="InterPro" id="IPR015414">
    <property type="entry name" value="TMEM64"/>
</dbReference>
<comment type="similarity">
    <text evidence="6">Belongs to the TVP38/TMEM64 family.</text>
</comment>
<dbReference type="Proteomes" id="UP000028547">
    <property type="component" value="Unassembled WGS sequence"/>
</dbReference>
<dbReference type="EMBL" id="JPMI01000078">
    <property type="protein sequence ID" value="KFA92870.1"/>
    <property type="molecule type" value="Genomic_DNA"/>
</dbReference>
<evidence type="ECO:0000256" key="2">
    <source>
        <dbReference type="ARBA" id="ARBA00022475"/>
    </source>
</evidence>
<feature type="domain" description="VTT" evidence="7">
    <location>
        <begin position="38"/>
        <end position="156"/>
    </location>
</feature>
<feature type="transmembrane region" description="Helical" evidence="6">
    <location>
        <begin position="174"/>
        <end position="194"/>
    </location>
</feature>
<evidence type="ECO:0000313" key="9">
    <source>
        <dbReference type="Proteomes" id="UP000028547"/>
    </source>
</evidence>
<keyword evidence="4 6" id="KW-1133">Transmembrane helix</keyword>
<feature type="transmembrane region" description="Helical" evidence="6">
    <location>
        <begin position="136"/>
        <end position="154"/>
    </location>
</feature>
<evidence type="ECO:0000256" key="6">
    <source>
        <dbReference type="RuleBase" id="RU366058"/>
    </source>
</evidence>
<dbReference type="PANTHER" id="PTHR12677">
    <property type="entry name" value="GOLGI APPARATUS MEMBRANE PROTEIN TVP38-RELATED"/>
    <property type="match status" value="1"/>
</dbReference>
<keyword evidence="3 6" id="KW-0812">Transmembrane</keyword>
<organism evidence="8 9">
    <name type="scientific">Archangium violaceum Cb vi76</name>
    <dbReference type="NCBI Taxonomy" id="1406225"/>
    <lineage>
        <taxon>Bacteria</taxon>
        <taxon>Pseudomonadati</taxon>
        <taxon>Myxococcota</taxon>
        <taxon>Myxococcia</taxon>
        <taxon>Myxococcales</taxon>
        <taxon>Cystobacterineae</taxon>
        <taxon>Archangiaceae</taxon>
        <taxon>Archangium</taxon>
    </lineage>
</organism>
<dbReference type="AlphaFoldDB" id="A0A084SWN5"/>
<comment type="subcellular location">
    <subcellularLocation>
        <location evidence="1 6">Cell membrane</location>
        <topology evidence="1 6">Multi-pass membrane protein</topology>
    </subcellularLocation>
</comment>
<evidence type="ECO:0000256" key="1">
    <source>
        <dbReference type="ARBA" id="ARBA00004651"/>
    </source>
</evidence>
<evidence type="ECO:0000259" key="7">
    <source>
        <dbReference type="Pfam" id="PF09335"/>
    </source>
</evidence>
<sequence length="211" mass="22592">MLPVDTWLLGLVERIRGMGLTGAVLYVAVYAVATMLMVPATALNLGAGFVYGPVYGTLLVVVASNLSSLASFLLGRTVLRERVARRLAGQPRFTAVDTAVAARGFRVVLLLRLSPIFPFSFLNYSLSLTRVRLRDYAPATTLGLLPATMLYVYLGSLVTSAAQLSQGERPDTGLSGQLFFWGGLAATALATVYITRLARRALATTLNESST</sequence>
<evidence type="ECO:0000256" key="5">
    <source>
        <dbReference type="ARBA" id="ARBA00023136"/>
    </source>
</evidence>
<keyword evidence="2 6" id="KW-1003">Cell membrane</keyword>
<evidence type="ECO:0000256" key="3">
    <source>
        <dbReference type="ARBA" id="ARBA00022692"/>
    </source>
</evidence>
<gene>
    <name evidence="8" type="ORF">Q664_12740</name>
</gene>
<reference evidence="8 9" key="1">
    <citation type="submission" date="2014-07" db="EMBL/GenBank/DDBJ databases">
        <title>Draft Genome Sequence of Gephyronic Acid Producer, Cystobacter violaceus Strain Cb vi76.</title>
        <authorList>
            <person name="Stevens D.C."/>
            <person name="Young J."/>
            <person name="Carmichael R."/>
            <person name="Tan J."/>
            <person name="Taylor R.E."/>
        </authorList>
    </citation>
    <scope>NUCLEOTIDE SEQUENCE [LARGE SCALE GENOMIC DNA]</scope>
    <source>
        <strain evidence="8 9">Cb vi76</strain>
    </source>
</reference>
<dbReference type="PANTHER" id="PTHR12677:SF59">
    <property type="entry name" value="GOLGI APPARATUS MEMBRANE PROTEIN TVP38-RELATED"/>
    <property type="match status" value="1"/>
</dbReference>
<accession>A0A084SWN5</accession>
<name>A0A084SWN5_9BACT</name>
<comment type="caution">
    <text evidence="6">Lacks conserved residue(s) required for the propagation of feature annotation.</text>
</comment>